<dbReference type="Pfam" id="PF20167">
    <property type="entry name" value="Transposase_32"/>
    <property type="match status" value="1"/>
</dbReference>
<gene>
    <name evidence="2" type="ORF">CDL12_23338</name>
</gene>
<proteinExistence type="predicted"/>
<feature type="domain" description="Putative plant transposon protein" evidence="1">
    <location>
        <begin position="1"/>
        <end position="94"/>
    </location>
</feature>
<dbReference type="OrthoDB" id="1436991at2759"/>
<evidence type="ECO:0000313" key="3">
    <source>
        <dbReference type="Proteomes" id="UP000231279"/>
    </source>
</evidence>
<evidence type="ECO:0000259" key="1">
    <source>
        <dbReference type="Pfam" id="PF20167"/>
    </source>
</evidence>
<sequence length="155" mass="17777">MVRNEIIDFSTSTVNRLFGTPTSNDPNKYNEIPRSSLTNEAWDWLLFINTYLYPSSHLSKVSKDHAVLLYAILMSIPLDIGRYIYNTIQNSARALLQLFVSDKGLVNVPRDELIQLDTTINEKNQPPSLPPAQFCQCCPRSLLQQKRHILEDQNL</sequence>
<organism evidence="2 3">
    <name type="scientific">Handroanthus impetiginosus</name>
    <dbReference type="NCBI Taxonomy" id="429701"/>
    <lineage>
        <taxon>Eukaryota</taxon>
        <taxon>Viridiplantae</taxon>
        <taxon>Streptophyta</taxon>
        <taxon>Embryophyta</taxon>
        <taxon>Tracheophyta</taxon>
        <taxon>Spermatophyta</taxon>
        <taxon>Magnoliopsida</taxon>
        <taxon>eudicotyledons</taxon>
        <taxon>Gunneridae</taxon>
        <taxon>Pentapetalae</taxon>
        <taxon>asterids</taxon>
        <taxon>lamiids</taxon>
        <taxon>Lamiales</taxon>
        <taxon>Bignoniaceae</taxon>
        <taxon>Crescentiina</taxon>
        <taxon>Tabebuia alliance</taxon>
        <taxon>Handroanthus</taxon>
    </lineage>
</organism>
<dbReference type="EMBL" id="NKXS01005270">
    <property type="protein sequence ID" value="PIN04129.1"/>
    <property type="molecule type" value="Genomic_DNA"/>
</dbReference>
<evidence type="ECO:0000313" key="2">
    <source>
        <dbReference type="EMBL" id="PIN04129.1"/>
    </source>
</evidence>
<name>A0A2G9GFR4_9LAMI</name>
<accession>A0A2G9GFR4</accession>
<protein>
    <recommendedName>
        <fullName evidence="1">Putative plant transposon protein domain-containing protein</fullName>
    </recommendedName>
</protein>
<keyword evidence="3" id="KW-1185">Reference proteome</keyword>
<dbReference type="Proteomes" id="UP000231279">
    <property type="component" value="Unassembled WGS sequence"/>
</dbReference>
<comment type="caution">
    <text evidence="2">The sequence shown here is derived from an EMBL/GenBank/DDBJ whole genome shotgun (WGS) entry which is preliminary data.</text>
</comment>
<dbReference type="AlphaFoldDB" id="A0A2G9GFR4"/>
<dbReference type="InterPro" id="IPR046796">
    <property type="entry name" value="Transposase_32_dom"/>
</dbReference>
<reference evidence="3" key="1">
    <citation type="journal article" date="2018" name="Gigascience">
        <title>Genome assembly of the Pink Ipe (Handroanthus impetiginosus, Bignoniaceae), a highly valued, ecologically keystone Neotropical timber forest tree.</title>
        <authorList>
            <person name="Silva-Junior O.B."/>
            <person name="Grattapaglia D."/>
            <person name="Novaes E."/>
            <person name="Collevatti R.G."/>
        </authorList>
    </citation>
    <scope>NUCLEOTIDE SEQUENCE [LARGE SCALE GENOMIC DNA]</scope>
    <source>
        <strain evidence="3">cv. UFG-1</strain>
    </source>
</reference>